<comment type="caution">
    <text evidence="4">The sequence shown here is derived from an EMBL/GenBank/DDBJ whole genome shotgun (WGS) entry which is preliminary data.</text>
</comment>
<evidence type="ECO:0000313" key="4">
    <source>
        <dbReference type="EMBL" id="KAI5318293.1"/>
    </source>
</evidence>
<proteinExistence type="inferred from homology"/>
<protein>
    <recommendedName>
        <fullName evidence="3">tRNA-splicing endonuclease subunit Sen54 N-terminal domain-containing protein</fullName>
    </recommendedName>
</protein>
<dbReference type="InterPro" id="IPR024337">
    <property type="entry name" value="tRNA_splic_suSen54"/>
</dbReference>
<evidence type="ECO:0000259" key="3">
    <source>
        <dbReference type="Pfam" id="PF12928"/>
    </source>
</evidence>
<keyword evidence="5" id="KW-1185">Reference proteome</keyword>
<dbReference type="PANTHER" id="PTHR21027">
    <property type="entry name" value="TRNA-SPLICING ENDONUCLEASE SUBUNIT SEN54"/>
    <property type="match status" value="1"/>
</dbReference>
<organism evidence="4 5">
    <name type="scientific">Prunus dulcis</name>
    <name type="common">Almond</name>
    <name type="synonym">Amygdalus dulcis</name>
    <dbReference type="NCBI Taxonomy" id="3755"/>
    <lineage>
        <taxon>Eukaryota</taxon>
        <taxon>Viridiplantae</taxon>
        <taxon>Streptophyta</taxon>
        <taxon>Embryophyta</taxon>
        <taxon>Tracheophyta</taxon>
        <taxon>Spermatophyta</taxon>
        <taxon>Magnoliopsida</taxon>
        <taxon>eudicotyledons</taxon>
        <taxon>Gunneridae</taxon>
        <taxon>Pentapetalae</taxon>
        <taxon>rosids</taxon>
        <taxon>fabids</taxon>
        <taxon>Rosales</taxon>
        <taxon>Rosaceae</taxon>
        <taxon>Amygdaloideae</taxon>
        <taxon>Amygdaleae</taxon>
        <taxon>Prunus</taxon>
    </lineage>
</organism>
<name>A0AAD4YRR5_PRUDU</name>
<feature type="domain" description="tRNA-splicing endonuclease subunit Sen54 N-terminal" evidence="3">
    <location>
        <begin position="158"/>
        <end position="213"/>
    </location>
</feature>
<sequence>MRKAAGLLSKLSLEIVSSLPGAFINPAAWAPPPLTAAAAATSDDLAAAAASSDDLAAAAATSDDLAPPAFWFATWLLLLPLDPLLPPIFAILQSAFLASKSHRPTAASQQHQSLPGIMEVVDWGNSLGESVSEARAQHANSTDEENHYASGFASKFQPRKITSKAHWNDQMGMAEVVVEKGRYRISTGIVRHSKLYYSIEEVLFLVEIGDLLLLDDSGTLSLEDIYMKISDRKNGCCWEEFQAYRQLKSLGYIVGRHGIPWSMKSLKSNHETVSSQGCPESDEVVDLGSEETRSVIGLLNGMQINEARLIFDVYLPNSKFRKSSPGDPSFVLCFTRGPPPSKADLEALERQCQNIPLKVCHEEQGWVSFFSFDKVELPVLP</sequence>
<dbReference type="GO" id="GO:0000214">
    <property type="term" value="C:tRNA-intron endonuclease complex"/>
    <property type="evidence" value="ECO:0007669"/>
    <property type="project" value="TreeGrafter"/>
</dbReference>
<evidence type="ECO:0000313" key="5">
    <source>
        <dbReference type="Proteomes" id="UP001054821"/>
    </source>
</evidence>
<evidence type="ECO:0000256" key="1">
    <source>
        <dbReference type="ARBA" id="ARBA00005736"/>
    </source>
</evidence>
<keyword evidence="2" id="KW-0819">tRNA processing</keyword>
<dbReference type="Proteomes" id="UP001054821">
    <property type="component" value="Chromosome 7"/>
</dbReference>
<dbReference type="PANTHER" id="PTHR21027:SF1">
    <property type="entry name" value="TRNA-SPLICING ENDONUCLEASE SUBUNIT SEN54"/>
    <property type="match status" value="1"/>
</dbReference>
<gene>
    <name evidence="4" type="ORF">L3X38_038001</name>
</gene>
<dbReference type="InterPro" id="IPR024336">
    <property type="entry name" value="tRNA_splic_suSen54_N"/>
</dbReference>
<dbReference type="EMBL" id="JAJFAZ020000007">
    <property type="protein sequence ID" value="KAI5318293.1"/>
    <property type="molecule type" value="Genomic_DNA"/>
</dbReference>
<dbReference type="Pfam" id="PF12928">
    <property type="entry name" value="tRNA_int_end_N2"/>
    <property type="match status" value="1"/>
</dbReference>
<evidence type="ECO:0000256" key="2">
    <source>
        <dbReference type="ARBA" id="ARBA00022694"/>
    </source>
</evidence>
<comment type="similarity">
    <text evidence="1">Belongs to the SEN54 family.</text>
</comment>
<dbReference type="AlphaFoldDB" id="A0AAD4YRR5"/>
<accession>A0AAD4YRR5</accession>
<reference evidence="4 5" key="1">
    <citation type="journal article" date="2022" name="G3 (Bethesda)">
        <title>Whole-genome sequence and methylome profiling of the almond [Prunus dulcis (Mill.) D.A. Webb] cultivar 'Nonpareil'.</title>
        <authorList>
            <person name="D'Amico-Willman K.M."/>
            <person name="Ouma W.Z."/>
            <person name="Meulia T."/>
            <person name="Sideli G.M."/>
            <person name="Gradziel T.M."/>
            <person name="Fresnedo-Ramirez J."/>
        </authorList>
    </citation>
    <scope>NUCLEOTIDE SEQUENCE [LARGE SCALE GENOMIC DNA]</scope>
    <source>
        <strain evidence="4">Clone GOH B32 T37-40</strain>
    </source>
</reference>
<dbReference type="GO" id="GO:0000379">
    <property type="term" value="P:tRNA-type intron splice site recognition and cleavage"/>
    <property type="evidence" value="ECO:0007669"/>
    <property type="project" value="TreeGrafter"/>
</dbReference>